<dbReference type="EMBL" id="JAPDRP010000004">
    <property type="protein sequence ID" value="KAJ9648166.1"/>
    <property type="molecule type" value="Genomic_DNA"/>
</dbReference>
<comment type="caution">
    <text evidence="1">The sequence shown here is derived from an EMBL/GenBank/DDBJ whole genome shotgun (WGS) entry which is preliminary data.</text>
</comment>
<gene>
    <name evidence="1" type="ORF">H2199_001944</name>
</gene>
<protein>
    <submittedName>
        <fullName evidence="1">Uncharacterized protein</fullName>
    </submittedName>
</protein>
<keyword evidence="2" id="KW-1185">Reference proteome</keyword>
<dbReference type="Proteomes" id="UP001172680">
    <property type="component" value="Unassembled WGS sequence"/>
</dbReference>
<organism evidence="1 2">
    <name type="scientific">Coniosporium tulheliwenetii</name>
    <dbReference type="NCBI Taxonomy" id="3383036"/>
    <lineage>
        <taxon>Eukaryota</taxon>
        <taxon>Fungi</taxon>
        <taxon>Dikarya</taxon>
        <taxon>Ascomycota</taxon>
        <taxon>Pezizomycotina</taxon>
        <taxon>Dothideomycetes</taxon>
        <taxon>Dothideomycetes incertae sedis</taxon>
        <taxon>Coniosporium</taxon>
    </lineage>
</organism>
<proteinExistence type="predicted"/>
<evidence type="ECO:0000313" key="1">
    <source>
        <dbReference type="EMBL" id="KAJ9648166.1"/>
    </source>
</evidence>
<accession>A0ACC2ZKS9</accession>
<name>A0ACC2ZKS9_9PEZI</name>
<sequence length="1290" mass="146820">MEAPEYPGAPKGDGVFRTADFAVDANGPSSYEVIASQTKCPLSLNVHEFMAYQALFSGKHRRWPAILIELGSSNLNFSTEATTVLMSQLALQAGPADQADPLRAVHKVFRDATFCKRLVDQLGQRLDGISSNWRETHCMEMLVSLILRLASLATEPAILDAAVGLVEKARAVTLQWIGLLRAEIHTATDAETSRRCSKYAFWAALLCRRTFTLHAQNDQNLPPTALCHFVECSITLQDNLVDNPGSLPRSLRNALIRDLKVVHRVRFVLRRSVEASPDSLMAAINTAWPEPEGSPPRSSHELEFLPNDWWIQTRVGATQQIAQQTIHYHLLEGHLFVDGRPLGKLPAEFRKSIVLHELFGDQTLLTFPSGLPGMTYVLAICMYGHQIHVGFRNGELIVRALANGTVLELVPREVFVGPSSFDLPASLVDDCVHWLDLRTGIMEIRKKPHIWTYKGSNWLVNIHTREAIRRTVNLVDPQSLAFQRIARLFDRFEYRRYLTAFQPRKRNLTVELRRLELTFSLHSEIDPNQDAGTWYGLDSKLVLRDTTNPGVRSIIVPFGSIRYKRRGIHVAVEVMNGGSYGRFTINDVLGRLDCPAEPKLLYLKAQFHAYTSFVLPDPLTGRTGTEESLHCLKSGYCQPWTPLKIGPYKSLMLIAKLTPKRIYYPRDMKVMQQVAWDEQLTTTIQHDRFRPIVEEICRKSAQLSIFAAQKVDELPCLERPGDMHLLERSYLRRNLYERPNSEVCDSRQIGLDLLYDARDRCWTSQRRLNVFESTSLIRNWSSEMPAALDLAGILETWPMIGGYDRSFDKVLHSDRLSVQLDLEWESLAKLCLASEPKDKFRLMFLFATMSFCLDIDMDIVRTLLAFAVLEDLKKLTPPMWPSYVQFRRNQIPHINYLLQLMKGCCVPYSGDERNTFEFSLSAKQRRKFEAAELAHERQAENDCEAVAQFLLERWPCPEPTLEGFSKAVLVDLAQAMQLIRPEWERLYHNMELSTHIQDVQLVLYQHRSEKKFEPPKIGVETQEVFPTRKTPIQSTGQESPHLVENLHQALAEISNDKPPLVLPEPALKLQIKAGLPACREVQELESIINGIMESQFTVRQQYGRDLMQSLNTLKTLKSTEEQTETSFQPSILTAEISKVRQALNLQFGQLCTAFERDDSCVQWLQQGGLWPCITPVTLLEQLRSTAGSVFGYRMKEALVTYATSITALQRLIRLKDAHEKNNAQRLAEEQKNVGHTNWQPRNHPDWLLLEIDANILIRPEQVDVALATISPASESNSILQMNMGQGKFSV</sequence>
<reference evidence="1" key="1">
    <citation type="submission" date="2022-10" db="EMBL/GenBank/DDBJ databases">
        <title>Culturing micro-colonial fungi from biological soil crusts in the Mojave desert and describing Neophaeococcomyces mojavensis, and introducing the new genera and species Taxawa tesnikishii.</title>
        <authorList>
            <person name="Kurbessoian T."/>
            <person name="Stajich J.E."/>
        </authorList>
    </citation>
    <scope>NUCLEOTIDE SEQUENCE</scope>
    <source>
        <strain evidence="1">JES_115</strain>
    </source>
</reference>
<evidence type="ECO:0000313" key="2">
    <source>
        <dbReference type="Proteomes" id="UP001172680"/>
    </source>
</evidence>